<dbReference type="InterPro" id="IPR036322">
    <property type="entry name" value="WD40_repeat_dom_sf"/>
</dbReference>
<dbReference type="OrthoDB" id="674604at2759"/>
<feature type="repeat" description="WD" evidence="5">
    <location>
        <begin position="545"/>
        <end position="586"/>
    </location>
</feature>
<evidence type="ECO:0000256" key="4">
    <source>
        <dbReference type="ARBA" id="ARBA00023274"/>
    </source>
</evidence>
<dbReference type="VEuPathDB" id="TriTrypDB:LpyrH10_21_0090"/>
<feature type="compositionally biased region" description="Low complexity" evidence="6">
    <location>
        <begin position="114"/>
        <end position="129"/>
    </location>
</feature>
<dbReference type="GO" id="GO:0005840">
    <property type="term" value="C:ribosome"/>
    <property type="evidence" value="ECO:0007669"/>
    <property type="project" value="UniProtKB-KW"/>
</dbReference>
<dbReference type="OMA" id="PKVVICC"/>
<keyword evidence="2" id="KW-0677">Repeat</keyword>
<dbReference type="InterPro" id="IPR019775">
    <property type="entry name" value="WD40_repeat_CS"/>
</dbReference>
<evidence type="ECO:0000313" key="7">
    <source>
        <dbReference type="EMBL" id="KPA76097.1"/>
    </source>
</evidence>
<dbReference type="PANTHER" id="PTHR44019:SF8">
    <property type="entry name" value="POC1 CENTRIOLAR PROTEIN HOMOLOG"/>
    <property type="match status" value="1"/>
</dbReference>
<dbReference type="PROSITE" id="PS00678">
    <property type="entry name" value="WD_REPEATS_1"/>
    <property type="match status" value="1"/>
</dbReference>
<dbReference type="InterPro" id="IPR001680">
    <property type="entry name" value="WD40_rpt"/>
</dbReference>
<evidence type="ECO:0000256" key="5">
    <source>
        <dbReference type="PROSITE-ProRule" id="PRU00221"/>
    </source>
</evidence>
<keyword evidence="8" id="KW-1185">Reference proteome</keyword>
<dbReference type="InterPro" id="IPR015943">
    <property type="entry name" value="WD40/YVTN_repeat-like_dom_sf"/>
</dbReference>
<sequence>MGCVVCTSSATTGAPRNRRPSHVTYVYAGGNARVPTPAAGNGDSSPLSSSPPRQLRGVKVVVDSGSEGPACAVADTTQPHQVASVGRRNRRRDNVSFSSGDIAPPLSGRDTNGAASPDAAAATAASVASRQSKLSLQGSPFPVSPTKQQRMSSTRGGGGGGGISALAAALGFTVSDGARWGIPTSTRSQPSQHNPPHLSHHHLSSTASTSGQGHNMRDSMLSDISELISPVSTTVTSAPDLISPGHGNAFGARTSIKTSWLRHGEDLETQRQQAPLSIDADFFVYDDIVISKDEARTKHWRLAGRKPTITLENSAADNTPGGRSRRSSSLKAKRYFTFNDFDVCVDEMDWMPATAGAAGVIAPLQQSSDAAAIQPDLRSMTVTNTVASVPNTVAHAEELARKVAPPFNRPLHSLQTTTMLGHATRVKCIALSPAETEYVSCSNEDASISLMNLGVRAEVGIFTGHQDTIINATFSPDGKYLATTSKDKSMILWDVMTARMLLTLTHPKVVICCCFSPDSKYFVSGCQDRTCRLWDTKRGKEWLSYTAHDGIIIAIAFSPDGNYVCSASADKSLRVWSATTAKTRLHLTGHTGIILSCSYTGDGRYIISNDESLLRVWSAEDGSCTLSLSPAHVASSALRSARGPKLGWTLSSAAPGAFTGYMVAACNNRFIYVMDIESGAEVTSAFCKAPVYCLAVGSCERMACGDSFGNIYIFTLK</sequence>
<dbReference type="PROSITE" id="PS50082">
    <property type="entry name" value="WD_REPEATS_2"/>
    <property type="match status" value="3"/>
</dbReference>
<proteinExistence type="predicted"/>
<dbReference type="RefSeq" id="XP_015654536.1">
    <property type="nucleotide sequence ID" value="XM_015806665.1"/>
</dbReference>
<gene>
    <name evidence="7" type="ORF">ABB37_07873</name>
</gene>
<dbReference type="CDD" id="cd00200">
    <property type="entry name" value="WD40"/>
    <property type="match status" value="1"/>
</dbReference>
<dbReference type="SUPFAM" id="SSF50978">
    <property type="entry name" value="WD40 repeat-like"/>
    <property type="match status" value="1"/>
</dbReference>
<dbReference type="PRINTS" id="PR00320">
    <property type="entry name" value="GPROTEINBRPT"/>
</dbReference>
<feature type="compositionally biased region" description="Polar residues" evidence="6">
    <location>
        <begin position="145"/>
        <end position="154"/>
    </location>
</feature>
<dbReference type="InterPro" id="IPR020472">
    <property type="entry name" value="WD40_PAC1"/>
</dbReference>
<feature type="compositionally biased region" description="Low complexity" evidence="6">
    <location>
        <begin position="188"/>
        <end position="197"/>
    </location>
</feature>
<comment type="caution">
    <text evidence="7">The sequence shown here is derived from an EMBL/GenBank/DDBJ whole genome shotgun (WGS) entry which is preliminary data.</text>
</comment>
<dbReference type="SMART" id="SM00320">
    <property type="entry name" value="WD40"/>
    <property type="match status" value="5"/>
</dbReference>
<reference evidence="7 8" key="1">
    <citation type="submission" date="2015-07" db="EMBL/GenBank/DDBJ databases">
        <title>High-quality genome of monoxenous trypanosomatid Leptomonas pyrrhocoris.</title>
        <authorList>
            <person name="Flegontov P."/>
            <person name="Butenko A."/>
            <person name="Firsov S."/>
            <person name="Vlcek C."/>
            <person name="Logacheva M.D."/>
            <person name="Field M."/>
            <person name="Filatov D."/>
            <person name="Flegontova O."/>
            <person name="Gerasimov E."/>
            <person name="Jackson A.P."/>
            <person name="Kelly S."/>
            <person name="Opperdoes F."/>
            <person name="O'Reilly A."/>
            <person name="Votypka J."/>
            <person name="Yurchenko V."/>
            <person name="Lukes J."/>
        </authorList>
    </citation>
    <scope>NUCLEOTIDE SEQUENCE [LARGE SCALE GENOMIC DNA]</scope>
    <source>
        <strain evidence="7">H10</strain>
    </source>
</reference>
<keyword evidence="4" id="KW-0687">Ribonucleoprotein</keyword>
<evidence type="ECO:0000256" key="6">
    <source>
        <dbReference type="SAM" id="MobiDB-lite"/>
    </source>
</evidence>
<dbReference type="EMBL" id="LGTL01000021">
    <property type="protein sequence ID" value="KPA76097.1"/>
    <property type="molecule type" value="Genomic_DNA"/>
</dbReference>
<feature type="region of interest" description="Disordered" evidence="6">
    <location>
        <begin position="34"/>
        <end position="54"/>
    </location>
</feature>
<feature type="repeat" description="WD" evidence="5">
    <location>
        <begin position="462"/>
        <end position="503"/>
    </location>
</feature>
<feature type="region of interest" description="Disordered" evidence="6">
    <location>
        <begin position="69"/>
        <end position="162"/>
    </location>
</feature>
<dbReference type="GO" id="GO:1990904">
    <property type="term" value="C:ribonucleoprotein complex"/>
    <property type="evidence" value="ECO:0007669"/>
    <property type="project" value="UniProtKB-KW"/>
</dbReference>
<feature type="region of interest" description="Disordered" evidence="6">
    <location>
        <begin position="180"/>
        <end position="217"/>
    </location>
</feature>
<protein>
    <submittedName>
        <fullName evidence="7">Uncharacterized protein</fullName>
    </submittedName>
</protein>
<dbReference type="Gene3D" id="2.130.10.10">
    <property type="entry name" value="YVTN repeat-like/Quinoprotein amine dehydrogenase"/>
    <property type="match status" value="2"/>
</dbReference>
<dbReference type="InterPro" id="IPR050505">
    <property type="entry name" value="WDR55/POC1"/>
</dbReference>
<dbReference type="AlphaFoldDB" id="A0A0M9FUA3"/>
<evidence type="ECO:0000256" key="3">
    <source>
        <dbReference type="ARBA" id="ARBA00022980"/>
    </source>
</evidence>
<dbReference type="Pfam" id="PF00400">
    <property type="entry name" value="WD40"/>
    <property type="match status" value="4"/>
</dbReference>
<dbReference type="Proteomes" id="UP000037923">
    <property type="component" value="Unassembled WGS sequence"/>
</dbReference>
<name>A0A0M9FUA3_LEPPY</name>
<dbReference type="GeneID" id="26908158"/>
<keyword evidence="1 5" id="KW-0853">WD repeat</keyword>
<accession>A0A0M9FUA3</accession>
<evidence type="ECO:0000313" key="8">
    <source>
        <dbReference type="Proteomes" id="UP000037923"/>
    </source>
</evidence>
<evidence type="ECO:0000256" key="2">
    <source>
        <dbReference type="ARBA" id="ARBA00022737"/>
    </source>
</evidence>
<dbReference type="PROSITE" id="PS50294">
    <property type="entry name" value="WD_REPEATS_REGION"/>
    <property type="match status" value="3"/>
</dbReference>
<feature type="repeat" description="WD" evidence="5">
    <location>
        <begin position="503"/>
        <end position="544"/>
    </location>
</feature>
<dbReference type="PANTHER" id="PTHR44019">
    <property type="entry name" value="WD REPEAT-CONTAINING PROTEIN 55"/>
    <property type="match status" value="1"/>
</dbReference>
<organism evidence="7 8">
    <name type="scientific">Leptomonas pyrrhocoris</name>
    <name type="common">Firebug parasite</name>
    <dbReference type="NCBI Taxonomy" id="157538"/>
    <lineage>
        <taxon>Eukaryota</taxon>
        <taxon>Discoba</taxon>
        <taxon>Euglenozoa</taxon>
        <taxon>Kinetoplastea</taxon>
        <taxon>Metakinetoplastina</taxon>
        <taxon>Trypanosomatida</taxon>
        <taxon>Trypanosomatidae</taxon>
        <taxon>Leishmaniinae</taxon>
        <taxon>Leptomonas</taxon>
    </lineage>
</organism>
<evidence type="ECO:0000256" key="1">
    <source>
        <dbReference type="ARBA" id="ARBA00022574"/>
    </source>
</evidence>
<keyword evidence="3" id="KW-0689">Ribosomal protein</keyword>